<feature type="region of interest" description="Disordered" evidence="1">
    <location>
        <begin position="159"/>
        <end position="178"/>
    </location>
</feature>
<name>A0A6A6SSH1_9PLEO</name>
<proteinExistence type="predicted"/>
<dbReference type="AlphaFoldDB" id="A0A6A6SSH1"/>
<sequence length="377" mass="41541">AIARLVEPFSGPGFNLIFRPHTDKTPKDTPNTLNLPATDLLELNLTHELWTFPGVKDDLGDIPNRVADGRERTPRKDVFLRGIPYTQIVRDVTDSTALSNLVQDIHFEPGLLIHVPNSTPVSDQPTIARMASIPHGTTINCQGLAAVKTDGTSKPDIPFSKTASKPFNRQSPSASGGVSFFDRDQFNLSEKGATRLPQDLSLFLGAKTITEEMVQDPNFLIQKHNEGKTFSQKLADALDSVIPPPTVVPAIGSSNIAFLDGDIDSNTPNARTGRVESTFWISTVVYTVDVKEKFVPGVDPTTQKPKFLKLDPITKDTWVKETVPSFIFPADKPVEKGQYNVEATQIQYSQTVDLFFNTLFWPHISVATLIPVRPILV</sequence>
<dbReference type="OrthoDB" id="1933717at2759"/>
<evidence type="ECO:0000313" key="2">
    <source>
        <dbReference type="EMBL" id="KAF2649987.1"/>
    </source>
</evidence>
<evidence type="ECO:0000313" key="3">
    <source>
        <dbReference type="Proteomes" id="UP000799324"/>
    </source>
</evidence>
<dbReference type="Proteomes" id="UP000799324">
    <property type="component" value="Unassembled WGS sequence"/>
</dbReference>
<feature type="non-terminal residue" evidence="2">
    <location>
        <position position="377"/>
    </location>
</feature>
<keyword evidence="3" id="KW-1185">Reference proteome</keyword>
<accession>A0A6A6SSH1</accession>
<protein>
    <submittedName>
        <fullName evidence="2">Uncharacterized protein</fullName>
    </submittedName>
</protein>
<organism evidence="2 3">
    <name type="scientific">Lophiostoma macrostomum CBS 122681</name>
    <dbReference type="NCBI Taxonomy" id="1314788"/>
    <lineage>
        <taxon>Eukaryota</taxon>
        <taxon>Fungi</taxon>
        <taxon>Dikarya</taxon>
        <taxon>Ascomycota</taxon>
        <taxon>Pezizomycotina</taxon>
        <taxon>Dothideomycetes</taxon>
        <taxon>Pleosporomycetidae</taxon>
        <taxon>Pleosporales</taxon>
        <taxon>Lophiostomataceae</taxon>
        <taxon>Lophiostoma</taxon>
    </lineage>
</organism>
<dbReference type="EMBL" id="MU004471">
    <property type="protein sequence ID" value="KAF2649987.1"/>
    <property type="molecule type" value="Genomic_DNA"/>
</dbReference>
<feature type="non-terminal residue" evidence="2">
    <location>
        <position position="1"/>
    </location>
</feature>
<feature type="compositionally biased region" description="Polar residues" evidence="1">
    <location>
        <begin position="161"/>
        <end position="176"/>
    </location>
</feature>
<reference evidence="2" key="1">
    <citation type="journal article" date="2020" name="Stud. Mycol.">
        <title>101 Dothideomycetes genomes: a test case for predicting lifestyles and emergence of pathogens.</title>
        <authorList>
            <person name="Haridas S."/>
            <person name="Albert R."/>
            <person name="Binder M."/>
            <person name="Bloem J."/>
            <person name="Labutti K."/>
            <person name="Salamov A."/>
            <person name="Andreopoulos B."/>
            <person name="Baker S."/>
            <person name="Barry K."/>
            <person name="Bills G."/>
            <person name="Bluhm B."/>
            <person name="Cannon C."/>
            <person name="Castanera R."/>
            <person name="Culley D."/>
            <person name="Daum C."/>
            <person name="Ezra D."/>
            <person name="Gonzalez J."/>
            <person name="Henrissat B."/>
            <person name="Kuo A."/>
            <person name="Liang C."/>
            <person name="Lipzen A."/>
            <person name="Lutzoni F."/>
            <person name="Magnuson J."/>
            <person name="Mondo S."/>
            <person name="Nolan M."/>
            <person name="Ohm R."/>
            <person name="Pangilinan J."/>
            <person name="Park H.-J."/>
            <person name="Ramirez L."/>
            <person name="Alfaro M."/>
            <person name="Sun H."/>
            <person name="Tritt A."/>
            <person name="Yoshinaga Y."/>
            <person name="Zwiers L.-H."/>
            <person name="Turgeon B."/>
            <person name="Goodwin S."/>
            <person name="Spatafora J."/>
            <person name="Crous P."/>
            <person name="Grigoriev I."/>
        </authorList>
    </citation>
    <scope>NUCLEOTIDE SEQUENCE</scope>
    <source>
        <strain evidence="2">CBS 122681</strain>
    </source>
</reference>
<evidence type="ECO:0000256" key="1">
    <source>
        <dbReference type="SAM" id="MobiDB-lite"/>
    </source>
</evidence>
<gene>
    <name evidence="2" type="ORF">K491DRAFT_556223</name>
</gene>